<protein>
    <submittedName>
        <fullName evidence="1">Uncharacterized protein</fullName>
    </submittedName>
</protein>
<sequence length="198" mass="22094">ELKDGTYVDDINIASDTVEGTRDIKEDAVKILREGRFMLHNAAELESDVKKDGETTYAKESLGTTPSETKFLGLGWNKSEDTLSVTFPPNENEITKRIVLRTMAKIYDPLGLAAPILLTAKMILRDICDSKLGWDADLPEVLKRRWEKWLKNLPVQLKMPRAIPREIGVIVELILHGFADASLLGCCAVISLLSSKLE</sequence>
<dbReference type="InterPro" id="IPR008042">
    <property type="entry name" value="Retrotrans_Pao"/>
</dbReference>
<dbReference type="AlphaFoldDB" id="A0A7D9JLX9"/>
<evidence type="ECO:0000313" key="2">
    <source>
        <dbReference type="Proteomes" id="UP001152795"/>
    </source>
</evidence>
<accession>A0A7D9JLX9</accession>
<dbReference type="OrthoDB" id="8065733at2759"/>
<comment type="caution">
    <text evidence="1">The sequence shown here is derived from an EMBL/GenBank/DDBJ whole genome shotgun (WGS) entry which is preliminary data.</text>
</comment>
<organism evidence="1 2">
    <name type="scientific">Paramuricea clavata</name>
    <name type="common">Red gorgonian</name>
    <name type="synonym">Violescent sea-whip</name>
    <dbReference type="NCBI Taxonomy" id="317549"/>
    <lineage>
        <taxon>Eukaryota</taxon>
        <taxon>Metazoa</taxon>
        <taxon>Cnidaria</taxon>
        <taxon>Anthozoa</taxon>
        <taxon>Octocorallia</taxon>
        <taxon>Malacalcyonacea</taxon>
        <taxon>Plexauridae</taxon>
        <taxon>Paramuricea</taxon>
    </lineage>
</organism>
<feature type="non-terminal residue" evidence="1">
    <location>
        <position position="1"/>
    </location>
</feature>
<proteinExistence type="predicted"/>
<reference evidence="1" key="1">
    <citation type="submission" date="2020-04" db="EMBL/GenBank/DDBJ databases">
        <authorList>
            <person name="Alioto T."/>
            <person name="Alioto T."/>
            <person name="Gomez Garrido J."/>
        </authorList>
    </citation>
    <scope>NUCLEOTIDE SEQUENCE</scope>
    <source>
        <strain evidence="1">A484AB</strain>
    </source>
</reference>
<dbReference type="EMBL" id="CACRXK020017643">
    <property type="protein sequence ID" value="CAB4031455.1"/>
    <property type="molecule type" value="Genomic_DNA"/>
</dbReference>
<dbReference type="PANTHER" id="PTHR47331">
    <property type="entry name" value="PHD-TYPE DOMAIN-CONTAINING PROTEIN"/>
    <property type="match status" value="1"/>
</dbReference>
<dbReference type="Pfam" id="PF05380">
    <property type="entry name" value="Peptidase_A17"/>
    <property type="match status" value="1"/>
</dbReference>
<gene>
    <name evidence="1" type="ORF">PACLA_8A051610</name>
</gene>
<keyword evidence="2" id="KW-1185">Reference proteome</keyword>
<dbReference type="Proteomes" id="UP001152795">
    <property type="component" value="Unassembled WGS sequence"/>
</dbReference>
<evidence type="ECO:0000313" key="1">
    <source>
        <dbReference type="EMBL" id="CAB4031455.1"/>
    </source>
</evidence>
<name>A0A7D9JLX9_PARCT</name>